<gene>
    <name evidence="1" type="ORF">K488DRAFT_49079</name>
</gene>
<name>A0ACB8QLW7_9AGAM</name>
<dbReference type="EMBL" id="MU273535">
    <property type="protein sequence ID" value="KAI0032816.1"/>
    <property type="molecule type" value="Genomic_DNA"/>
</dbReference>
<sequence length="447" mass="49993">MNPRRLTGDARPRAMLPMDQYDIDPTTGFFPPRPLPRLTGRFGVWECALDEAVEKLSLGEDTRAEAKAKRMSGETWRAQIRSMPLLDTQDLLVDYRILQRAHKVLAFLIQFYVHSRPPSNQASPLLIPRCLAVPIVQVSRVLGIAPVLTFADTVLWNVEPIDSSRSMSASNMRFVHLFSGTEAEHEFYMSSAKAELVGVELLNVFENYLHSPNPADLLAVATTAKDIAGIAKVIKRITDVATDIKNHVPPSTFYWDVRPWYRGSAASGDPESRWIYEGVENSDKLDLSGPSAGQSTVMHAIDVFLDVDHKQQQRRSTPATEANKKADKNFMERMWRYMPGVHHQYLKDLRDFQTPIRSLARESPLLRDAYDKAVLSLKEFRDAHLQVATLYVISMARTAPPGTSEEAEERASFSAKGPSRGTGGMVLATQLKSGRDSTTRTLLGSKP</sequence>
<protein>
    <submittedName>
        <fullName evidence="1">Indoleamine 2,3-dioxygenase</fullName>
    </submittedName>
</protein>
<evidence type="ECO:0000313" key="2">
    <source>
        <dbReference type="Proteomes" id="UP000814128"/>
    </source>
</evidence>
<evidence type="ECO:0000313" key="1">
    <source>
        <dbReference type="EMBL" id="KAI0032816.1"/>
    </source>
</evidence>
<proteinExistence type="predicted"/>
<dbReference type="Proteomes" id="UP000814128">
    <property type="component" value="Unassembled WGS sequence"/>
</dbReference>
<comment type="caution">
    <text evidence="1">The sequence shown here is derived from an EMBL/GenBank/DDBJ whole genome shotgun (WGS) entry which is preliminary data.</text>
</comment>
<reference evidence="1" key="2">
    <citation type="journal article" date="2022" name="New Phytol.">
        <title>Evolutionary transition to the ectomycorrhizal habit in the genomes of a hyperdiverse lineage of mushroom-forming fungi.</title>
        <authorList>
            <person name="Looney B."/>
            <person name="Miyauchi S."/>
            <person name="Morin E."/>
            <person name="Drula E."/>
            <person name="Courty P.E."/>
            <person name="Kohler A."/>
            <person name="Kuo A."/>
            <person name="LaButti K."/>
            <person name="Pangilinan J."/>
            <person name="Lipzen A."/>
            <person name="Riley R."/>
            <person name="Andreopoulos W."/>
            <person name="He G."/>
            <person name="Johnson J."/>
            <person name="Nolan M."/>
            <person name="Tritt A."/>
            <person name="Barry K.W."/>
            <person name="Grigoriev I.V."/>
            <person name="Nagy L.G."/>
            <person name="Hibbett D."/>
            <person name="Henrissat B."/>
            <person name="Matheny P.B."/>
            <person name="Labbe J."/>
            <person name="Martin F.M."/>
        </authorList>
    </citation>
    <scope>NUCLEOTIDE SEQUENCE</scope>
    <source>
        <strain evidence="1">EC-137</strain>
    </source>
</reference>
<reference evidence="1" key="1">
    <citation type="submission" date="2021-02" db="EMBL/GenBank/DDBJ databases">
        <authorList>
            <consortium name="DOE Joint Genome Institute"/>
            <person name="Ahrendt S."/>
            <person name="Looney B.P."/>
            <person name="Miyauchi S."/>
            <person name="Morin E."/>
            <person name="Drula E."/>
            <person name="Courty P.E."/>
            <person name="Chicoki N."/>
            <person name="Fauchery L."/>
            <person name="Kohler A."/>
            <person name="Kuo A."/>
            <person name="Labutti K."/>
            <person name="Pangilinan J."/>
            <person name="Lipzen A."/>
            <person name="Riley R."/>
            <person name="Andreopoulos W."/>
            <person name="He G."/>
            <person name="Johnson J."/>
            <person name="Barry K.W."/>
            <person name="Grigoriev I.V."/>
            <person name="Nagy L."/>
            <person name="Hibbett D."/>
            <person name="Henrissat B."/>
            <person name="Matheny P.B."/>
            <person name="Labbe J."/>
            <person name="Martin F."/>
        </authorList>
    </citation>
    <scope>NUCLEOTIDE SEQUENCE</scope>
    <source>
        <strain evidence="1">EC-137</strain>
    </source>
</reference>
<organism evidence="1 2">
    <name type="scientific">Vararia minispora EC-137</name>
    <dbReference type="NCBI Taxonomy" id="1314806"/>
    <lineage>
        <taxon>Eukaryota</taxon>
        <taxon>Fungi</taxon>
        <taxon>Dikarya</taxon>
        <taxon>Basidiomycota</taxon>
        <taxon>Agaricomycotina</taxon>
        <taxon>Agaricomycetes</taxon>
        <taxon>Russulales</taxon>
        <taxon>Lachnocladiaceae</taxon>
        <taxon>Vararia</taxon>
    </lineage>
</organism>
<accession>A0ACB8QLW7</accession>
<keyword evidence="2" id="KW-1185">Reference proteome</keyword>